<accession>A0ABV9VRL1</accession>
<dbReference type="Gene3D" id="3.90.1150.10">
    <property type="entry name" value="Aspartate Aminotransferase, domain 1"/>
    <property type="match status" value="1"/>
</dbReference>
<dbReference type="Gene3D" id="3.40.640.10">
    <property type="entry name" value="Type I PLP-dependent aspartate aminotransferase-like (Major domain)"/>
    <property type="match status" value="1"/>
</dbReference>
<evidence type="ECO:0000256" key="2">
    <source>
        <dbReference type="ARBA" id="ARBA00009077"/>
    </source>
</evidence>
<reference evidence="7" key="1">
    <citation type="journal article" date="2019" name="Int. J. Syst. Evol. Microbiol.">
        <title>The Global Catalogue of Microorganisms (GCM) 10K type strain sequencing project: providing services to taxonomists for standard genome sequencing and annotation.</title>
        <authorList>
            <consortium name="The Broad Institute Genomics Platform"/>
            <consortium name="The Broad Institute Genome Sequencing Center for Infectious Disease"/>
            <person name="Wu L."/>
            <person name="Ma J."/>
        </authorList>
    </citation>
    <scope>NUCLEOTIDE SEQUENCE [LARGE SCALE GENOMIC DNA]</scope>
    <source>
        <strain evidence="7">CGMCC 4.7152</strain>
    </source>
</reference>
<keyword evidence="3" id="KW-0808">Transferase</keyword>
<evidence type="ECO:0000256" key="3">
    <source>
        <dbReference type="ARBA" id="ARBA00022679"/>
    </source>
</evidence>
<dbReference type="InterPro" id="IPR015422">
    <property type="entry name" value="PyrdxlP-dep_Trfase_small"/>
</dbReference>
<comment type="caution">
    <text evidence="6">The sequence shown here is derived from an EMBL/GenBank/DDBJ whole genome shotgun (WGS) entry which is preliminary data.</text>
</comment>
<dbReference type="PROSITE" id="PS00868">
    <property type="entry name" value="CYS_MET_METAB_PP"/>
    <property type="match status" value="1"/>
</dbReference>
<comment type="cofactor">
    <cofactor evidence="1 5">
        <name>pyridoxal 5'-phosphate</name>
        <dbReference type="ChEBI" id="CHEBI:597326"/>
    </cofactor>
</comment>
<dbReference type="InterPro" id="IPR000277">
    <property type="entry name" value="Cys/Met-Metab_PyrdxlP-dep_enz"/>
</dbReference>
<dbReference type="Proteomes" id="UP001595912">
    <property type="component" value="Unassembled WGS sequence"/>
</dbReference>
<keyword evidence="7" id="KW-1185">Reference proteome</keyword>
<dbReference type="EMBL" id="JBHSIU010000011">
    <property type="protein sequence ID" value="MFC4998191.1"/>
    <property type="molecule type" value="Genomic_DNA"/>
</dbReference>
<protein>
    <submittedName>
        <fullName evidence="6">O-acetylhomoserine aminocarboxypropyltransferase/cysteine synthase family protein</fullName>
    </submittedName>
</protein>
<evidence type="ECO:0000313" key="6">
    <source>
        <dbReference type="EMBL" id="MFC4998191.1"/>
    </source>
</evidence>
<comment type="similarity">
    <text evidence="2 5">Belongs to the trans-sulfuration enzymes family.</text>
</comment>
<dbReference type="RefSeq" id="WP_380114443.1">
    <property type="nucleotide sequence ID" value="NZ_JBHSIU010000011.1"/>
</dbReference>
<dbReference type="CDD" id="cd00614">
    <property type="entry name" value="CGS_like"/>
    <property type="match status" value="1"/>
</dbReference>
<sequence length="438" mass="46441">MGTSEWGFDTVQVHAGAAPDPATGARATPIFATTSYVFDGVDQAAASFRLDDLEQHAYTRLSNPTSVVAEQRITALERGSAAVTVASGQAATTLALLNLLRSGDHVVASDQVYGGTVLLLRERFAELGIDTTFVSDVNDPDAWRHAIRPDTRAFFAESIGNPTGVVLDVETVARVAHEDARVPLIVDNTLATPYLLRPLEHGADIVVHSTTKFLAGHGTAIGGVVVDGARFDFGAEPQRWPGFHTPDPSHGPGGYWERFAALGLAYSLRLRTTVLRGYGPAPSPFNSFLLLQGLETLSLRVRQHVANAQTIAEFLQDHPQVTRVHYAGLPSSPSAALAKRYLPRGAGAVVSFELAAGLEGGRRFVEGVGLFSHLANIGDVRSLIIHPASTVSSSLTGEQLLAGGISPGLIRLSVGIEDVADLLADLERGFEAVTAHVL</sequence>
<dbReference type="PIRSF" id="PIRSF001434">
    <property type="entry name" value="CGS"/>
    <property type="match status" value="1"/>
</dbReference>
<dbReference type="InterPro" id="IPR015421">
    <property type="entry name" value="PyrdxlP-dep_Trfase_major"/>
</dbReference>
<dbReference type="InterPro" id="IPR015424">
    <property type="entry name" value="PyrdxlP-dep_Trfase"/>
</dbReference>
<evidence type="ECO:0000256" key="4">
    <source>
        <dbReference type="ARBA" id="ARBA00022898"/>
    </source>
</evidence>
<proteinExistence type="inferred from homology"/>
<dbReference type="SUPFAM" id="SSF53383">
    <property type="entry name" value="PLP-dependent transferases"/>
    <property type="match status" value="1"/>
</dbReference>
<gene>
    <name evidence="6" type="ORF">ACFPIJ_10135</name>
</gene>
<organism evidence="6 7">
    <name type="scientific">Dactylosporangium cerinum</name>
    <dbReference type="NCBI Taxonomy" id="1434730"/>
    <lineage>
        <taxon>Bacteria</taxon>
        <taxon>Bacillati</taxon>
        <taxon>Actinomycetota</taxon>
        <taxon>Actinomycetes</taxon>
        <taxon>Micromonosporales</taxon>
        <taxon>Micromonosporaceae</taxon>
        <taxon>Dactylosporangium</taxon>
    </lineage>
</organism>
<name>A0ABV9VRL1_9ACTN</name>
<evidence type="ECO:0000313" key="7">
    <source>
        <dbReference type="Proteomes" id="UP001595912"/>
    </source>
</evidence>
<dbReference type="InterPro" id="IPR054542">
    <property type="entry name" value="Cys_met_metab_PP"/>
</dbReference>
<keyword evidence="4 5" id="KW-0663">Pyridoxal phosphate</keyword>
<dbReference type="Pfam" id="PF01053">
    <property type="entry name" value="Cys_Met_Meta_PP"/>
    <property type="match status" value="1"/>
</dbReference>
<dbReference type="PANTHER" id="PTHR43797">
    <property type="entry name" value="HOMOCYSTEINE/CYSTEINE SYNTHASE"/>
    <property type="match status" value="1"/>
</dbReference>
<dbReference type="NCBIfam" id="TIGR01326">
    <property type="entry name" value="OAH_OAS_sulfhy"/>
    <property type="match status" value="1"/>
</dbReference>
<evidence type="ECO:0000256" key="5">
    <source>
        <dbReference type="RuleBase" id="RU362118"/>
    </source>
</evidence>
<dbReference type="PANTHER" id="PTHR43797:SF2">
    <property type="entry name" value="HOMOCYSTEINE_CYSTEINE SYNTHASE"/>
    <property type="match status" value="1"/>
</dbReference>
<evidence type="ECO:0000256" key="1">
    <source>
        <dbReference type="ARBA" id="ARBA00001933"/>
    </source>
</evidence>
<dbReference type="InterPro" id="IPR006235">
    <property type="entry name" value="OAc-hSer/O-AcSer_sulfhydrylase"/>
</dbReference>